<feature type="transmembrane region" description="Helical" evidence="11">
    <location>
        <begin position="1662"/>
        <end position="1686"/>
    </location>
</feature>
<dbReference type="Gene3D" id="1.25.10.10">
    <property type="entry name" value="Leucine-rich Repeat Variant"/>
    <property type="match status" value="3"/>
</dbReference>
<feature type="compositionally biased region" description="Low complexity" evidence="10">
    <location>
        <begin position="204"/>
        <end position="220"/>
    </location>
</feature>
<organism evidence="13 14">
    <name type="scientific">Gossypium barbadense</name>
    <name type="common">Sea Island cotton</name>
    <name type="synonym">Hibiscus barbadensis</name>
    <dbReference type="NCBI Taxonomy" id="3634"/>
    <lineage>
        <taxon>Eukaryota</taxon>
        <taxon>Viridiplantae</taxon>
        <taxon>Streptophyta</taxon>
        <taxon>Embryophyta</taxon>
        <taxon>Tracheophyta</taxon>
        <taxon>Spermatophyta</taxon>
        <taxon>Magnoliopsida</taxon>
        <taxon>eudicotyledons</taxon>
        <taxon>Gunneridae</taxon>
        <taxon>Pentapetalae</taxon>
        <taxon>rosids</taxon>
        <taxon>malvids</taxon>
        <taxon>Malvales</taxon>
        <taxon>Malvaceae</taxon>
        <taxon>Malvoideae</taxon>
        <taxon>Gossypium</taxon>
    </lineage>
</organism>
<feature type="transmembrane region" description="Helical" evidence="11">
    <location>
        <begin position="1146"/>
        <end position="1165"/>
    </location>
</feature>
<dbReference type="OrthoDB" id="438939at2759"/>
<dbReference type="InterPro" id="IPR015016">
    <property type="entry name" value="SF3b_su1"/>
</dbReference>
<dbReference type="SMART" id="SM01349">
    <property type="entry name" value="TOG"/>
    <property type="match status" value="1"/>
</dbReference>
<evidence type="ECO:0000256" key="7">
    <source>
        <dbReference type="ARBA" id="ARBA00023242"/>
    </source>
</evidence>
<evidence type="ECO:0000259" key="12">
    <source>
        <dbReference type="SMART" id="SM01349"/>
    </source>
</evidence>
<accession>A0A2P5YXA7</accession>
<dbReference type="SUPFAM" id="SSF48371">
    <property type="entry name" value="ARM repeat"/>
    <property type="match status" value="1"/>
</dbReference>
<comment type="similarity">
    <text evidence="8">Belongs to the phosphatase 2A regulatory subunit A family.</text>
</comment>
<evidence type="ECO:0000313" key="14">
    <source>
        <dbReference type="Proteomes" id="UP000239757"/>
    </source>
</evidence>
<evidence type="ECO:0000256" key="2">
    <source>
        <dbReference type="ARBA" id="ARBA00005754"/>
    </source>
</evidence>
<evidence type="ECO:0000256" key="6">
    <source>
        <dbReference type="ARBA" id="ARBA00023187"/>
    </source>
</evidence>
<feature type="repeat" description="HEAT" evidence="9">
    <location>
        <begin position="595"/>
        <end position="633"/>
    </location>
</feature>
<name>A0A2P5YXA7_GOSBA</name>
<dbReference type="InterPro" id="IPR038737">
    <property type="entry name" value="SF3b_su1-like"/>
</dbReference>
<feature type="transmembrane region" description="Helical" evidence="11">
    <location>
        <begin position="1592"/>
        <end position="1613"/>
    </location>
</feature>
<keyword evidence="11" id="KW-0472">Membrane</keyword>
<dbReference type="GO" id="GO:0000245">
    <property type="term" value="P:spliceosomal complex assembly"/>
    <property type="evidence" value="ECO:0007669"/>
    <property type="project" value="InterPro"/>
</dbReference>
<evidence type="ECO:0000256" key="3">
    <source>
        <dbReference type="ARBA" id="ARBA00022664"/>
    </source>
</evidence>
<feature type="compositionally biased region" description="Basic and acidic residues" evidence="10">
    <location>
        <begin position="1878"/>
        <end position="1894"/>
    </location>
</feature>
<feature type="region of interest" description="Disordered" evidence="10">
    <location>
        <begin position="117"/>
        <end position="251"/>
    </location>
</feature>
<dbReference type="FunFam" id="1.25.10.10:FF:000073">
    <property type="entry name" value="Splicing factor 3b, subunit 1"/>
    <property type="match status" value="1"/>
</dbReference>
<dbReference type="InterPro" id="IPR054573">
    <property type="entry name" value="PP2A/SF3B1-like_HEAT"/>
</dbReference>
<evidence type="ECO:0000256" key="4">
    <source>
        <dbReference type="ARBA" id="ARBA00022728"/>
    </source>
</evidence>
<keyword evidence="11" id="KW-0812">Transmembrane</keyword>
<dbReference type="GO" id="GO:0005681">
    <property type="term" value="C:spliceosomal complex"/>
    <property type="evidence" value="ECO:0007669"/>
    <property type="project" value="UniProtKB-KW"/>
</dbReference>
<feature type="domain" description="TOG" evidence="12">
    <location>
        <begin position="791"/>
        <end position="1026"/>
    </location>
</feature>
<dbReference type="FunFam" id="1.25.10.10:FF:000066">
    <property type="entry name" value="Splicing factor 3B subunit 1"/>
    <property type="match status" value="1"/>
</dbReference>
<comment type="similarity">
    <text evidence="2">Belongs to the SF3B1 family.</text>
</comment>
<feature type="region of interest" description="Disordered" evidence="10">
    <location>
        <begin position="1849"/>
        <end position="1897"/>
    </location>
</feature>
<feature type="region of interest" description="Disordered" evidence="10">
    <location>
        <begin position="1"/>
        <end position="21"/>
    </location>
</feature>
<dbReference type="EMBL" id="KZ662710">
    <property type="protein sequence ID" value="PPS20224.1"/>
    <property type="molecule type" value="Genomic_DNA"/>
</dbReference>
<feature type="compositionally biased region" description="Low complexity" evidence="10">
    <location>
        <begin position="1934"/>
        <end position="1945"/>
    </location>
</feature>
<keyword evidence="5" id="KW-0677">Repeat</keyword>
<dbReference type="Proteomes" id="UP000239757">
    <property type="component" value="Unassembled WGS sequence"/>
</dbReference>
<dbReference type="InterPro" id="IPR021133">
    <property type="entry name" value="HEAT_type_2"/>
</dbReference>
<keyword evidence="3" id="KW-0507">mRNA processing</keyword>
<dbReference type="PANTHER" id="PTHR12097">
    <property type="entry name" value="SPLICING FACTOR 3B, SUBUNIT 1-RELATED"/>
    <property type="match status" value="1"/>
</dbReference>
<evidence type="ECO:0000256" key="10">
    <source>
        <dbReference type="SAM" id="MobiDB-lite"/>
    </source>
</evidence>
<dbReference type="InterPro" id="IPR006876">
    <property type="entry name" value="LMBR1-like_membr_prot"/>
</dbReference>
<evidence type="ECO:0000256" key="9">
    <source>
        <dbReference type="PROSITE-ProRule" id="PRU00103"/>
    </source>
</evidence>
<evidence type="ECO:0000256" key="8">
    <source>
        <dbReference type="ARBA" id="ARBA00038332"/>
    </source>
</evidence>
<keyword evidence="4" id="KW-0747">Spliceosome</keyword>
<dbReference type="InterPro" id="IPR034085">
    <property type="entry name" value="TOG"/>
</dbReference>
<feature type="transmembrane region" description="Helical" evidence="11">
    <location>
        <begin position="1376"/>
        <end position="1399"/>
    </location>
</feature>
<keyword evidence="6" id="KW-0508">mRNA splicing</keyword>
<feature type="transmembrane region" description="Helical" evidence="11">
    <location>
        <begin position="1337"/>
        <end position="1356"/>
    </location>
</feature>
<dbReference type="InterPro" id="IPR011989">
    <property type="entry name" value="ARM-like"/>
</dbReference>
<dbReference type="Pfam" id="PF22646">
    <property type="entry name" value="PPP2R1A-like_HEAT"/>
    <property type="match status" value="1"/>
</dbReference>
<keyword evidence="7" id="KW-0539">Nucleus</keyword>
<keyword evidence="11" id="KW-1133">Transmembrane helix</keyword>
<sequence>MDIDNEIAKTQEERRRKEEELASLTSLTFDRDLYGGTDRDAYVTSIPVNDEDDANLDSMDSEVARKLASYTAPKSLLKEMPRGEDEDNALGFRKPAKIIDREDEYRRRRLNQVISPDRHDAFAAGEKTPDPSVRTYADSQDDGSAAAKKAKTTSDWDLPDATPGIGRWDATPTPGRVSDATPSVGRRNRWDETPTPGRLADSDATPAGGVTPGATPAGVTWDATPKGLVTPTPKRQRSRWDETPATMGSATPMAWATPAVPLTPGVTPFGGTDLQTPTPSNLRGPMTPEQYNLLRWEKDIEERNRPLTDEELDAMFPQEGYKILEPPASYVPIRTPARKLLATPTPMGTPLYAIPEENRGQQFDVPKEAPGGLPFMKPEDYQYFGSLLNEENEEELTPEEQKERKIMKLLLKVKNGTPPQRKTALRQLTDKAREFGANALFNRILPLLMQPTLEDQERHLLVKVIDRVLYKLDELVRPYVHKILVVIEPLLIDEDYYARVEGREIISNLSKAAGLATMIAAMRPDIDNIDEYVRNTTARAFSVVASALGIPALLPFLKAVCQSKKSWQARHTGIKIVQQIAILIGCAVLPHLKSLVEIIEHGLNDENQKVRTITALSLAALAEAAAPYGIESFDSVLKPLWKGIRSHRGKVLAAFLKAIGFIIPLMDAIYASYYTKEVMFILIREFQSPDEEMKKIVLKVVKQCVSTEGVEAEYIRNDILPEFFRNFWVRRMALDRRNYRQLVETTVEMANKVGVADIVGRIVEDLKDESEPYRRMVMETIEKVVANLGASDIDARLEELLIDGILYAFQEQTSDDANVMLNGFGAVVNSLGQRVKPYLPQICGTIKWRLNNKSAKVRQQAADLISRIAVVMKQCQEEQLMGHLGVVLYEYLGEEYPEVLGSILGALKAIVNVIGMTKMTPPIKDLLPRLTPILKNRHEKVQENCIDLVGRIADRGAEFVPAREWMRICFELLEMLKAHKKGIRRATVNTFGYIAKAIGPQDVLATLLNNLKVQERQNRVCTTVAIAIVAETCSPFTVLPALMNEYRVPELNVQNGVLKSLSFLFEYIGEMGKDYIYAVTPLLEDALMDRDLVHRQTAASAVKHMALGVAGLGCEDALVHLMNYVWPNIFETSPHVINAVMEAIEGMRVALGAAIVLNYCLQGLFHPARKVREVYWKIYNSLYIGSQDALVAAYPILEDEQSSEQNNIYSSKHFEHNSIFKVVQVTGAHSSGCVLGTSTCFNHHWYPLLIASLHQNGQERVLDVGSSSAAIGGGTCSLDVLSFPSTEFADNGGSFQQSNIFILELDLLEYISANMGYEDAGDFTMAERLKTSVHANLVFYLCVGAKLVLFGNQLPVVTMISDLIFPSFSFWSGGMLGFAMACSNTFGLVTGAFLLGFGLSEIPKGIWKNADWSTRQKVLSHKVAKMAVKLDGAHQEFSNAIVVTQATSSQMTKRDPLRPYMNIIDSMLEKMLKEDSSFKPQGGRFGENDMDYDTDEKSMASLRRRLRIARDQYCRYRSEYMNFVLEALELEDTIKNYERRDATGWKFLSSFRPVRTGKLGPYLDTTGNIQTDELFLTEFVWRCILRKQLQKLLAVILGCMSAAILLAEATILPRGVDLSLFSILVNSVGRQELVGQITSFIPLMYMCVCTYYSLFKIGMLMFYALTPGQTSSVSLLMICSMVARYAPPISYNFLNLIDLPGKGKTVFEKRMGNIDDAVPFFGKGFNKIYPLIMVVYILLLVTNFFDPVIKYFGNWKLFKLQIEVDGTDGFDTSGLIILQKERSWLEQGYKIGENIIPLARNFSSMSIDIEPGSNNTMVNKDKSSSISRANSAAELEKVGEYKPLKEEFKQETSREALTKKYSGVREQPKNQESNSNSTEKESTSIAVDDGHSESARASLSGGLASKWESMKSGLLSFKTNLEAKNFLPLRQTQESKVPSHVSSSESLDEIFQKLKRSSMDPKDHDEDNEF</sequence>
<dbReference type="InterPro" id="IPR016024">
    <property type="entry name" value="ARM-type_fold"/>
</dbReference>
<feature type="transmembrane region" description="Helical" evidence="11">
    <location>
        <begin position="1728"/>
        <end position="1749"/>
    </location>
</feature>
<dbReference type="FunFam" id="1.25.10.10:FF:000069">
    <property type="entry name" value="Splicing factor 3B subunit 1"/>
    <property type="match status" value="1"/>
</dbReference>
<proteinExistence type="inferred from homology"/>
<evidence type="ECO:0000256" key="5">
    <source>
        <dbReference type="ARBA" id="ARBA00022737"/>
    </source>
</evidence>
<feature type="transmembrane region" description="Helical" evidence="11">
    <location>
        <begin position="1633"/>
        <end position="1655"/>
    </location>
</feature>
<dbReference type="Pfam" id="PF04791">
    <property type="entry name" value="LMBR1"/>
    <property type="match status" value="1"/>
</dbReference>
<dbReference type="PROSITE" id="PS50077">
    <property type="entry name" value="HEAT_REPEAT"/>
    <property type="match status" value="1"/>
</dbReference>
<evidence type="ECO:0000313" key="13">
    <source>
        <dbReference type="EMBL" id="PPS20224.1"/>
    </source>
</evidence>
<evidence type="ECO:0000256" key="1">
    <source>
        <dbReference type="ARBA" id="ARBA00004123"/>
    </source>
</evidence>
<feature type="compositionally biased region" description="Basic and acidic residues" evidence="10">
    <location>
        <begin position="1957"/>
        <end position="1970"/>
    </location>
</feature>
<evidence type="ECO:0000256" key="11">
    <source>
        <dbReference type="SAM" id="Phobius"/>
    </source>
</evidence>
<protein>
    <recommendedName>
        <fullName evidence="12">TOG domain-containing protein</fullName>
    </recommendedName>
</protein>
<comment type="subcellular location">
    <subcellularLocation>
        <location evidence="1">Nucleus</location>
    </subcellularLocation>
</comment>
<gene>
    <name evidence="13" type="ORF">GOBAR_AA00350</name>
</gene>
<dbReference type="GO" id="GO:0003729">
    <property type="term" value="F:mRNA binding"/>
    <property type="evidence" value="ECO:0007669"/>
    <property type="project" value="InterPro"/>
</dbReference>
<dbReference type="Pfam" id="PF08920">
    <property type="entry name" value="SF3b1"/>
    <property type="match status" value="1"/>
</dbReference>
<feature type="compositionally biased region" description="Basic and acidic residues" evidence="10">
    <location>
        <begin position="1"/>
        <end position="20"/>
    </location>
</feature>
<feature type="region of interest" description="Disordered" evidence="10">
    <location>
        <begin position="1929"/>
        <end position="1970"/>
    </location>
</feature>
<reference evidence="13 14" key="1">
    <citation type="submission" date="2015-01" db="EMBL/GenBank/DDBJ databases">
        <title>Genome of allotetraploid Gossypium barbadense reveals genomic plasticity and fiber elongation in cotton evolution.</title>
        <authorList>
            <person name="Chen X."/>
            <person name="Liu X."/>
            <person name="Zhao B."/>
            <person name="Zheng H."/>
            <person name="Hu Y."/>
            <person name="Lu G."/>
            <person name="Yang C."/>
            <person name="Chen J."/>
            <person name="Shan C."/>
            <person name="Zhang L."/>
            <person name="Zhou Y."/>
            <person name="Wang L."/>
            <person name="Guo W."/>
            <person name="Bai Y."/>
            <person name="Ruan J."/>
            <person name="Shangguan X."/>
            <person name="Mao Y."/>
            <person name="Jiang J."/>
            <person name="Zhu Y."/>
            <person name="Lei J."/>
            <person name="Kang H."/>
            <person name="Chen S."/>
            <person name="He X."/>
            <person name="Wang R."/>
            <person name="Wang Y."/>
            <person name="Chen J."/>
            <person name="Wang L."/>
            <person name="Yu S."/>
            <person name="Wang B."/>
            <person name="Wei J."/>
            <person name="Song S."/>
            <person name="Lu X."/>
            <person name="Gao Z."/>
            <person name="Gu W."/>
            <person name="Deng X."/>
            <person name="Ma D."/>
            <person name="Wang S."/>
            <person name="Liang W."/>
            <person name="Fang L."/>
            <person name="Cai C."/>
            <person name="Zhu X."/>
            <person name="Zhou B."/>
            <person name="Zhang Y."/>
            <person name="Chen Z."/>
            <person name="Xu S."/>
            <person name="Zhu R."/>
            <person name="Wang S."/>
            <person name="Zhang T."/>
            <person name="Zhao G."/>
        </authorList>
    </citation>
    <scope>NUCLEOTIDE SEQUENCE [LARGE SCALE GENOMIC DNA]</scope>
    <source>
        <strain evidence="14">cv. Xinhai21</strain>
        <tissue evidence="13">Leaf</tissue>
    </source>
</reference>
<feature type="compositionally biased region" description="Basic and acidic residues" evidence="10">
    <location>
        <begin position="1849"/>
        <end position="1858"/>
    </location>
</feature>